<protein>
    <submittedName>
        <fullName evidence="4">WD40 repeat domain-containing protein</fullName>
    </submittedName>
</protein>
<evidence type="ECO:0000313" key="5">
    <source>
        <dbReference type="Proteomes" id="UP000253741"/>
    </source>
</evidence>
<reference evidence="4 5" key="1">
    <citation type="submission" date="2018-07" db="EMBL/GenBank/DDBJ databases">
        <title>Streptomyces species from bats.</title>
        <authorList>
            <person name="Dunlap C."/>
        </authorList>
    </citation>
    <scope>NUCLEOTIDE SEQUENCE [LARGE SCALE GENOMIC DNA]</scope>
    <source>
        <strain evidence="4 5">AC230</strain>
    </source>
</reference>
<dbReference type="OrthoDB" id="9801244at2"/>
<name>A0A370BFJ5_9ACTN</name>
<keyword evidence="5" id="KW-1185">Reference proteome</keyword>
<feature type="chain" id="PRO_5039274262" evidence="3">
    <location>
        <begin position="39"/>
        <end position="352"/>
    </location>
</feature>
<keyword evidence="2" id="KW-0812">Transmembrane</keyword>
<accession>A0A370BFJ5</accession>
<comment type="caution">
    <text evidence="4">The sequence shown here is derived from an EMBL/GenBank/DDBJ whole genome shotgun (WGS) entry which is preliminary data.</text>
</comment>
<evidence type="ECO:0000256" key="3">
    <source>
        <dbReference type="SAM" id="SignalP"/>
    </source>
</evidence>
<keyword evidence="3" id="KW-0732">Signal</keyword>
<keyword evidence="2" id="KW-0472">Membrane</keyword>
<sequence length="352" mass="36868">MRSLPLPRRSGPRALRAHRTAAALATAVLLLSGAPAVAAAEGAPDRDFTIKDPRITESSGLAASRIHPGVYWTHNDSAHPPYIYAVDSRTGETVATVTLEGIGDIRDAEAISLGPDGNLYVGDIGDNLDGSWDHVWIYRFPEPEQLKDVTVRPTQFTVRYADGPRDAESMMVHPKTGRVYIASKNRSGGGLYEGPEKLTASGTNTFRRIGEVPWVTDGAFSPDGEELTFRSYFSARTYAWKDGGRLGGHRAVSAPLQRQAESVTYTADGRALMFGTEGAHSGVVRVDIAKGTGSGSGADDGAAGKGSGGAASSGGTGDGSGGRGNATLGAFVLAAAAALFFGFRRLRGRTKG</sequence>
<dbReference type="RefSeq" id="WP_114622642.1">
    <property type="nucleotide sequence ID" value="NZ_QQNA01000034.1"/>
</dbReference>
<gene>
    <name evidence="4" type="ORF">DVH02_06025</name>
</gene>
<evidence type="ECO:0000256" key="1">
    <source>
        <dbReference type="SAM" id="MobiDB-lite"/>
    </source>
</evidence>
<evidence type="ECO:0000256" key="2">
    <source>
        <dbReference type="SAM" id="Phobius"/>
    </source>
</evidence>
<dbReference type="Proteomes" id="UP000253741">
    <property type="component" value="Unassembled WGS sequence"/>
</dbReference>
<organism evidence="4 5">
    <name type="scientific">Streptomyces corynorhini</name>
    <dbReference type="NCBI Taxonomy" id="2282652"/>
    <lineage>
        <taxon>Bacteria</taxon>
        <taxon>Bacillati</taxon>
        <taxon>Actinomycetota</taxon>
        <taxon>Actinomycetes</taxon>
        <taxon>Kitasatosporales</taxon>
        <taxon>Streptomycetaceae</taxon>
        <taxon>Streptomyces</taxon>
    </lineage>
</organism>
<proteinExistence type="predicted"/>
<keyword evidence="2" id="KW-1133">Transmembrane helix</keyword>
<dbReference type="EMBL" id="QQNA01000034">
    <property type="protein sequence ID" value="RDG39034.1"/>
    <property type="molecule type" value="Genomic_DNA"/>
</dbReference>
<feature type="transmembrane region" description="Helical" evidence="2">
    <location>
        <begin position="326"/>
        <end position="343"/>
    </location>
</feature>
<dbReference type="AlphaFoldDB" id="A0A370BFJ5"/>
<dbReference type="SUPFAM" id="SSF75011">
    <property type="entry name" value="3-carboxy-cis,cis-mucoante lactonizing enzyme"/>
    <property type="match status" value="1"/>
</dbReference>
<feature type="signal peptide" evidence="3">
    <location>
        <begin position="1"/>
        <end position="38"/>
    </location>
</feature>
<feature type="region of interest" description="Disordered" evidence="1">
    <location>
        <begin position="294"/>
        <end position="320"/>
    </location>
</feature>
<evidence type="ECO:0000313" key="4">
    <source>
        <dbReference type="EMBL" id="RDG39034.1"/>
    </source>
</evidence>